<organism evidence="3 4">
    <name type="scientific">Polaromonas jejuensis</name>
    <dbReference type="NCBI Taxonomy" id="457502"/>
    <lineage>
        <taxon>Bacteria</taxon>
        <taxon>Pseudomonadati</taxon>
        <taxon>Pseudomonadota</taxon>
        <taxon>Betaproteobacteria</taxon>
        <taxon>Burkholderiales</taxon>
        <taxon>Comamonadaceae</taxon>
        <taxon>Polaromonas</taxon>
    </lineage>
</organism>
<feature type="compositionally biased region" description="Low complexity" evidence="1">
    <location>
        <begin position="33"/>
        <end position="42"/>
    </location>
</feature>
<keyword evidence="4" id="KW-1185">Reference proteome</keyword>
<feature type="domain" description="EF-hand" evidence="2">
    <location>
        <begin position="100"/>
        <end position="123"/>
    </location>
</feature>
<evidence type="ECO:0000313" key="3">
    <source>
        <dbReference type="EMBL" id="MFC5521885.1"/>
    </source>
</evidence>
<feature type="domain" description="EF-hand" evidence="2">
    <location>
        <begin position="64"/>
        <end position="99"/>
    </location>
</feature>
<dbReference type="InterPro" id="IPR011992">
    <property type="entry name" value="EF-hand-dom_pair"/>
</dbReference>
<evidence type="ECO:0000256" key="1">
    <source>
        <dbReference type="SAM" id="MobiDB-lite"/>
    </source>
</evidence>
<dbReference type="Proteomes" id="UP001596084">
    <property type="component" value="Unassembled WGS sequence"/>
</dbReference>
<dbReference type="Gene3D" id="1.10.238.10">
    <property type="entry name" value="EF-hand"/>
    <property type="match status" value="1"/>
</dbReference>
<sequence>MTVKKHSIPNLEVRSAVLFAALVVAGGIMSARAQTPATATASPPRPAAQLTSAGTTDAIPHNRTTAKDLDAAFDRADTNHDGKLSRQEAEHFPALAPHFDEFDTNHKGFLSREDFHRAAGSGF</sequence>
<feature type="region of interest" description="Disordered" evidence="1">
    <location>
        <begin position="33"/>
        <end position="71"/>
    </location>
</feature>
<dbReference type="PROSITE" id="PS50222">
    <property type="entry name" value="EF_HAND_2"/>
    <property type="match status" value="2"/>
</dbReference>
<name>A0ABW0QB49_9BURK</name>
<dbReference type="InterPro" id="IPR002048">
    <property type="entry name" value="EF_hand_dom"/>
</dbReference>
<dbReference type="Pfam" id="PF13202">
    <property type="entry name" value="EF-hand_5"/>
    <property type="match status" value="2"/>
</dbReference>
<reference evidence="4" key="1">
    <citation type="journal article" date="2019" name="Int. J. Syst. Evol. Microbiol.">
        <title>The Global Catalogue of Microorganisms (GCM) 10K type strain sequencing project: providing services to taxonomists for standard genome sequencing and annotation.</title>
        <authorList>
            <consortium name="The Broad Institute Genomics Platform"/>
            <consortium name="The Broad Institute Genome Sequencing Center for Infectious Disease"/>
            <person name="Wu L."/>
            <person name="Ma J."/>
        </authorList>
    </citation>
    <scope>NUCLEOTIDE SEQUENCE [LARGE SCALE GENOMIC DNA]</scope>
    <source>
        <strain evidence="4">CGMCC 4.7277</strain>
    </source>
</reference>
<evidence type="ECO:0000259" key="2">
    <source>
        <dbReference type="PROSITE" id="PS50222"/>
    </source>
</evidence>
<proteinExistence type="predicted"/>
<dbReference type="SUPFAM" id="SSF47473">
    <property type="entry name" value="EF-hand"/>
    <property type="match status" value="1"/>
</dbReference>
<comment type="caution">
    <text evidence="3">The sequence shown here is derived from an EMBL/GenBank/DDBJ whole genome shotgun (WGS) entry which is preliminary data.</text>
</comment>
<protein>
    <submittedName>
        <fullName evidence="3">EF-hand domain-containing protein</fullName>
    </submittedName>
</protein>
<accession>A0ABW0QB49</accession>
<gene>
    <name evidence="3" type="ORF">ACFPP7_13330</name>
</gene>
<dbReference type="RefSeq" id="WP_068834442.1">
    <property type="nucleotide sequence ID" value="NZ_JBHSMX010000020.1"/>
</dbReference>
<dbReference type="EMBL" id="JBHSMX010000020">
    <property type="protein sequence ID" value="MFC5521885.1"/>
    <property type="molecule type" value="Genomic_DNA"/>
</dbReference>
<evidence type="ECO:0000313" key="4">
    <source>
        <dbReference type="Proteomes" id="UP001596084"/>
    </source>
</evidence>